<proteinExistence type="predicted"/>
<dbReference type="PANTHER" id="PTHR30383:SF5">
    <property type="entry name" value="SGNH HYDROLASE-TYPE ESTERASE DOMAIN-CONTAINING PROTEIN"/>
    <property type="match status" value="1"/>
</dbReference>
<dbReference type="EMBL" id="MFKN01000010">
    <property type="protein sequence ID" value="OGG41155.1"/>
    <property type="molecule type" value="Genomic_DNA"/>
</dbReference>
<dbReference type="Gene3D" id="3.40.50.1110">
    <property type="entry name" value="SGNH hydrolase"/>
    <property type="match status" value="1"/>
</dbReference>
<comment type="caution">
    <text evidence="2">The sequence shown here is derived from an EMBL/GenBank/DDBJ whole genome shotgun (WGS) entry which is preliminary data.</text>
</comment>
<feature type="domain" description="SGNH hydrolase-type esterase" evidence="1">
    <location>
        <begin position="7"/>
        <end position="178"/>
    </location>
</feature>
<evidence type="ECO:0000313" key="3">
    <source>
        <dbReference type="Proteomes" id="UP000179014"/>
    </source>
</evidence>
<accession>A0A1F6BW24</accession>
<dbReference type="InterPro" id="IPR051532">
    <property type="entry name" value="Ester_Hydrolysis_Enzymes"/>
</dbReference>
<dbReference type="STRING" id="1798474.A2118_03735"/>
<organism evidence="2 3">
    <name type="scientific">Candidatus Kaiserbacteria bacterium GWA2_50_9</name>
    <dbReference type="NCBI Taxonomy" id="1798474"/>
    <lineage>
        <taxon>Bacteria</taxon>
        <taxon>Candidatus Kaiseribacteriota</taxon>
    </lineage>
</organism>
<evidence type="ECO:0000259" key="1">
    <source>
        <dbReference type="Pfam" id="PF13472"/>
    </source>
</evidence>
<protein>
    <recommendedName>
        <fullName evidence="1">SGNH hydrolase-type esterase domain-containing protein</fullName>
    </recommendedName>
</protein>
<name>A0A1F6BW24_9BACT</name>
<dbReference type="SUPFAM" id="SSF52266">
    <property type="entry name" value="SGNH hydrolase"/>
    <property type="match status" value="1"/>
</dbReference>
<dbReference type="Proteomes" id="UP000179014">
    <property type="component" value="Unassembled WGS sequence"/>
</dbReference>
<dbReference type="GO" id="GO:0004622">
    <property type="term" value="F:phosphatidylcholine lysophospholipase activity"/>
    <property type="evidence" value="ECO:0007669"/>
    <property type="project" value="TreeGrafter"/>
</dbReference>
<sequence>MEIGIWGDSITYGAGDSEALGWVGRLRKSLETNDDVGVYNFGICGDTTDGLLKRFSVEADAIKPSVIVFAIGINDSKYPAGETENKISIEKYKQNMNALLKLARNYTDKIFIVGATKADEALIRESGTRFVNEMIQSYNDFLKEFSESEGLIYVDVFGALDINTDLDDGLHPNAQGYEKLFKEIRKFVK</sequence>
<gene>
    <name evidence="2" type="ORF">A2118_03735</name>
</gene>
<dbReference type="PANTHER" id="PTHR30383">
    <property type="entry name" value="THIOESTERASE 1/PROTEASE 1/LYSOPHOSPHOLIPASE L1"/>
    <property type="match status" value="1"/>
</dbReference>
<reference evidence="2 3" key="1">
    <citation type="journal article" date="2016" name="Nat. Commun.">
        <title>Thousands of microbial genomes shed light on interconnected biogeochemical processes in an aquifer system.</title>
        <authorList>
            <person name="Anantharaman K."/>
            <person name="Brown C.T."/>
            <person name="Hug L.A."/>
            <person name="Sharon I."/>
            <person name="Castelle C.J."/>
            <person name="Probst A.J."/>
            <person name="Thomas B.C."/>
            <person name="Singh A."/>
            <person name="Wilkins M.J."/>
            <person name="Karaoz U."/>
            <person name="Brodie E.L."/>
            <person name="Williams K.H."/>
            <person name="Hubbard S.S."/>
            <person name="Banfield J.F."/>
        </authorList>
    </citation>
    <scope>NUCLEOTIDE SEQUENCE [LARGE SCALE GENOMIC DNA]</scope>
</reference>
<evidence type="ECO:0000313" key="2">
    <source>
        <dbReference type="EMBL" id="OGG41155.1"/>
    </source>
</evidence>
<dbReference type="InterPro" id="IPR013830">
    <property type="entry name" value="SGNH_hydro"/>
</dbReference>
<dbReference type="AlphaFoldDB" id="A0A1F6BW24"/>
<dbReference type="Pfam" id="PF13472">
    <property type="entry name" value="Lipase_GDSL_2"/>
    <property type="match status" value="1"/>
</dbReference>
<dbReference type="InterPro" id="IPR036514">
    <property type="entry name" value="SGNH_hydro_sf"/>
</dbReference>